<dbReference type="SUPFAM" id="SSF54631">
    <property type="entry name" value="CBS-domain pair"/>
    <property type="match status" value="1"/>
</dbReference>
<dbReference type="Proteomes" id="UP000245790">
    <property type="component" value="Unassembled WGS sequence"/>
</dbReference>
<evidence type="ECO:0000256" key="2">
    <source>
        <dbReference type="PROSITE-ProRule" id="PRU00703"/>
    </source>
</evidence>
<dbReference type="InterPro" id="IPR000644">
    <property type="entry name" value="CBS_dom"/>
</dbReference>
<name>A0A316FR38_9GAMM</name>
<dbReference type="Pfam" id="PF00571">
    <property type="entry name" value="CBS"/>
    <property type="match status" value="2"/>
</dbReference>
<dbReference type="RefSeq" id="WP_109763441.1">
    <property type="nucleotide sequence ID" value="NZ_QGGU01000006.1"/>
</dbReference>
<accession>A0A316FR38</accession>
<comment type="caution">
    <text evidence="4">The sequence shown here is derived from an EMBL/GenBank/DDBJ whole genome shotgun (WGS) entry which is preliminary data.</text>
</comment>
<dbReference type="EMBL" id="QGGU01000006">
    <property type="protein sequence ID" value="PWK50773.1"/>
    <property type="molecule type" value="Genomic_DNA"/>
</dbReference>
<evidence type="ECO:0000256" key="1">
    <source>
        <dbReference type="ARBA" id="ARBA00023122"/>
    </source>
</evidence>
<evidence type="ECO:0000313" key="5">
    <source>
        <dbReference type="Proteomes" id="UP000245790"/>
    </source>
</evidence>
<dbReference type="PROSITE" id="PS51371">
    <property type="entry name" value="CBS"/>
    <property type="match status" value="2"/>
</dbReference>
<keyword evidence="5" id="KW-1185">Reference proteome</keyword>
<dbReference type="Gene3D" id="3.10.580.10">
    <property type="entry name" value="CBS-domain"/>
    <property type="match status" value="1"/>
</dbReference>
<evidence type="ECO:0000313" key="4">
    <source>
        <dbReference type="EMBL" id="PWK50773.1"/>
    </source>
</evidence>
<dbReference type="SMART" id="SM00116">
    <property type="entry name" value="CBS"/>
    <property type="match status" value="2"/>
</dbReference>
<dbReference type="PANTHER" id="PTHR43080:SF2">
    <property type="entry name" value="CBS DOMAIN-CONTAINING PROTEIN"/>
    <property type="match status" value="1"/>
</dbReference>
<gene>
    <name evidence="4" type="ORF">C8D97_10660</name>
</gene>
<reference evidence="4 5" key="1">
    <citation type="submission" date="2018-05" db="EMBL/GenBank/DDBJ databases">
        <title>Genomic Encyclopedia of Type Strains, Phase IV (KMG-IV): sequencing the most valuable type-strain genomes for metagenomic binning, comparative biology and taxonomic classification.</title>
        <authorList>
            <person name="Goeker M."/>
        </authorList>
    </citation>
    <scope>NUCLEOTIDE SEQUENCE [LARGE SCALE GENOMIC DNA]</scope>
    <source>
        <strain evidence="4 5">DSM 25350</strain>
    </source>
</reference>
<protein>
    <submittedName>
        <fullName evidence="4">CBS domain protein</fullName>
    </submittedName>
</protein>
<feature type="domain" description="CBS" evidence="3">
    <location>
        <begin position="84"/>
        <end position="139"/>
    </location>
</feature>
<feature type="domain" description="CBS" evidence="3">
    <location>
        <begin position="8"/>
        <end position="70"/>
    </location>
</feature>
<dbReference type="InterPro" id="IPR046342">
    <property type="entry name" value="CBS_dom_sf"/>
</dbReference>
<dbReference type="OrthoDB" id="9802114at2"/>
<proteinExistence type="predicted"/>
<dbReference type="AlphaFoldDB" id="A0A316FR38"/>
<sequence length="139" mass="15328">MYRVADFMTIDPICLQDTNSLFKGRTTMKKYAVRHLPVLNNDNGNFAGILTQKAVLSNAIAIINEKGLDQLEEQEKGQSVAEVMDTDVITVAPETPLIDAAKFFKENRHGCIAVVDELKVVGVLTSGDFVKFAIKVLDQ</sequence>
<dbReference type="InterPro" id="IPR051257">
    <property type="entry name" value="Diverse_CBS-Domain"/>
</dbReference>
<dbReference type="PANTHER" id="PTHR43080">
    <property type="entry name" value="CBS DOMAIN-CONTAINING PROTEIN CBSX3, MITOCHONDRIAL"/>
    <property type="match status" value="1"/>
</dbReference>
<keyword evidence="1 2" id="KW-0129">CBS domain</keyword>
<organism evidence="4 5">
    <name type="scientific">Pleionea mediterranea</name>
    <dbReference type="NCBI Taxonomy" id="523701"/>
    <lineage>
        <taxon>Bacteria</taxon>
        <taxon>Pseudomonadati</taxon>
        <taxon>Pseudomonadota</taxon>
        <taxon>Gammaproteobacteria</taxon>
        <taxon>Oceanospirillales</taxon>
        <taxon>Pleioneaceae</taxon>
        <taxon>Pleionea</taxon>
    </lineage>
</organism>
<evidence type="ECO:0000259" key="3">
    <source>
        <dbReference type="PROSITE" id="PS51371"/>
    </source>
</evidence>